<dbReference type="AlphaFoldDB" id="A0A5A7Q2H1"/>
<comment type="caution">
    <text evidence="1">The sequence shown here is derived from an EMBL/GenBank/DDBJ whole genome shotgun (WGS) entry which is preliminary data.</text>
</comment>
<protein>
    <submittedName>
        <fullName evidence="1">Plant L-ascorbate oxidase</fullName>
    </submittedName>
</protein>
<proteinExistence type="predicted"/>
<dbReference type="Proteomes" id="UP000325081">
    <property type="component" value="Unassembled WGS sequence"/>
</dbReference>
<evidence type="ECO:0000313" key="2">
    <source>
        <dbReference type="Proteomes" id="UP000325081"/>
    </source>
</evidence>
<dbReference type="EMBL" id="BKCP01005572">
    <property type="protein sequence ID" value="GER39002.1"/>
    <property type="molecule type" value="Genomic_DNA"/>
</dbReference>
<keyword evidence="2" id="KW-1185">Reference proteome</keyword>
<reference evidence="2" key="1">
    <citation type="journal article" date="2019" name="Curr. Biol.">
        <title>Genome Sequence of Striga asiatica Provides Insight into the Evolution of Plant Parasitism.</title>
        <authorList>
            <person name="Yoshida S."/>
            <person name="Kim S."/>
            <person name="Wafula E.K."/>
            <person name="Tanskanen J."/>
            <person name="Kim Y.M."/>
            <person name="Honaas L."/>
            <person name="Yang Z."/>
            <person name="Spallek T."/>
            <person name="Conn C.E."/>
            <person name="Ichihashi Y."/>
            <person name="Cheong K."/>
            <person name="Cui S."/>
            <person name="Der J.P."/>
            <person name="Gundlach H."/>
            <person name="Jiao Y."/>
            <person name="Hori C."/>
            <person name="Ishida J.K."/>
            <person name="Kasahara H."/>
            <person name="Kiba T."/>
            <person name="Kim M.S."/>
            <person name="Koo N."/>
            <person name="Laohavisit A."/>
            <person name="Lee Y.H."/>
            <person name="Lumba S."/>
            <person name="McCourt P."/>
            <person name="Mortimer J.C."/>
            <person name="Mutuku J.M."/>
            <person name="Nomura T."/>
            <person name="Sasaki-Sekimoto Y."/>
            <person name="Seto Y."/>
            <person name="Wang Y."/>
            <person name="Wakatake T."/>
            <person name="Sakakibara H."/>
            <person name="Demura T."/>
            <person name="Yamaguchi S."/>
            <person name="Yoneyama K."/>
            <person name="Manabe R.I."/>
            <person name="Nelson D.C."/>
            <person name="Schulman A.H."/>
            <person name="Timko M.P."/>
            <person name="dePamphilis C.W."/>
            <person name="Choi D."/>
            <person name="Shirasu K."/>
        </authorList>
    </citation>
    <scope>NUCLEOTIDE SEQUENCE [LARGE SCALE GENOMIC DNA]</scope>
    <source>
        <strain evidence="2">cv. UVA1</strain>
    </source>
</reference>
<sequence>MKRKAVFEELDCGFFFRGLCLKVVLSSSIQPVRQRGASIECEDSQFSVMNWLSSEFVQENALLGLYHGHHEPCLHLMSLTSSSNQGQCHHQYIKNQCMRDNQKCYP</sequence>
<gene>
    <name evidence="1" type="ORF">STAS_15570</name>
</gene>
<name>A0A5A7Q2H1_STRAF</name>
<accession>A0A5A7Q2H1</accession>
<evidence type="ECO:0000313" key="1">
    <source>
        <dbReference type="EMBL" id="GER39002.1"/>
    </source>
</evidence>
<organism evidence="1 2">
    <name type="scientific">Striga asiatica</name>
    <name type="common">Asiatic witchweed</name>
    <name type="synonym">Buchnera asiatica</name>
    <dbReference type="NCBI Taxonomy" id="4170"/>
    <lineage>
        <taxon>Eukaryota</taxon>
        <taxon>Viridiplantae</taxon>
        <taxon>Streptophyta</taxon>
        <taxon>Embryophyta</taxon>
        <taxon>Tracheophyta</taxon>
        <taxon>Spermatophyta</taxon>
        <taxon>Magnoliopsida</taxon>
        <taxon>eudicotyledons</taxon>
        <taxon>Gunneridae</taxon>
        <taxon>Pentapetalae</taxon>
        <taxon>asterids</taxon>
        <taxon>lamiids</taxon>
        <taxon>Lamiales</taxon>
        <taxon>Orobanchaceae</taxon>
        <taxon>Buchnereae</taxon>
        <taxon>Striga</taxon>
    </lineage>
</organism>